<evidence type="ECO:0000256" key="1">
    <source>
        <dbReference type="SAM" id="MobiDB-lite"/>
    </source>
</evidence>
<evidence type="ECO:0000313" key="4">
    <source>
        <dbReference type="EMBL" id="CAH0367351.1"/>
    </source>
</evidence>
<dbReference type="EMBL" id="HBIW01021476">
    <property type="protein sequence ID" value="CAE0703053.1"/>
    <property type="molecule type" value="Transcribed_RNA"/>
</dbReference>
<dbReference type="Proteomes" id="UP000789595">
    <property type="component" value="Unassembled WGS sequence"/>
</dbReference>
<evidence type="ECO:0000313" key="5">
    <source>
        <dbReference type="Proteomes" id="UP000789595"/>
    </source>
</evidence>
<protein>
    <submittedName>
        <fullName evidence="2">Uncharacterized protein</fullName>
    </submittedName>
</protein>
<feature type="compositionally biased region" description="Basic and acidic residues" evidence="1">
    <location>
        <begin position="1"/>
        <end position="12"/>
    </location>
</feature>
<dbReference type="EMBL" id="CAKKNE010000002">
    <property type="protein sequence ID" value="CAH0367351.1"/>
    <property type="molecule type" value="Genomic_DNA"/>
</dbReference>
<dbReference type="OrthoDB" id="10592845at2759"/>
<organism evidence="2">
    <name type="scientific">Pelagomonas calceolata</name>
    <dbReference type="NCBI Taxonomy" id="35677"/>
    <lineage>
        <taxon>Eukaryota</taxon>
        <taxon>Sar</taxon>
        <taxon>Stramenopiles</taxon>
        <taxon>Ochrophyta</taxon>
        <taxon>Pelagophyceae</taxon>
        <taxon>Pelagomonadales</taxon>
        <taxon>Pelagomonadaceae</taxon>
        <taxon>Pelagomonas</taxon>
    </lineage>
</organism>
<proteinExistence type="predicted"/>
<feature type="region of interest" description="Disordered" evidence="1">
    <location>
        <begin position="1"/>
        <end position="41"/>
    </location>
</feature>
<dbReference type="EMBL" id="HBIW01021477">
    <property type="protein sequence ID" value="CAE0703054.1"/>
    <property type="molecule type" value="Transcribed_RNA"/>
</dbReference>
<evidence type="ECO:0000313" key="3">
    <source>
        <dbReference type="EMBL" id="CAE0703054.1"/>
    </source>
</evidence>
<evidence type="ECO:0000313" key="2">
    <source>
        <dbReference type="EMBL" id="CAE0703053.1"/>
    </source>
</evidence>
<reference evidence="4" key="2">
    <citation type="submission" date="2021-11" db="EMBL/GenBank/DDBJ databases">
        <authorList>
            <consortium name="Genoscope - CEA"/>
            <person name="William W."/>
        </authorList>
    </citation>
    <scope>NUCLEOTIDE SEQUENCE</scope>
</reference>
<reference evidence="2" key="1">
    <citation type="submission" date="2021-01" db="EMBL/GenBank/DDBJ databases">
        <authorList>
            <person name="Corre E."/>
            <person name="Pelletier E."/>
            <person name="Niang G."/>
            <person name="Scheremetjew M."/>
            <person name="Finn R."/>
            <person name="Kale V."/>
            <person name="Holt S."/>
            <person name="Cochrane G."/>
            <person name="Meng A."/>
            <person name="Brown T."/>
            <person name="Cohen L."/>
        </authorList>
    </citation>
    <scope>NUCLEOTIDE SEQUENCE</scope>
    <source>
        <strain evidence="2">CCMP1756</strain>
    </source>
</reference>
<gene>
    <name evidence="2" type="ORF">PCAL00307_LOCUS18500</name>
    <name evidence="3" type="ORF">PCAL00307_LOCUS18501</name>
    <name evidence="4" type="ORF">PECAL_2P03670</name>
</gene>
<feature type="compositionally biased region" description="Acidic residues" evidence="1">
    <location>
        <begin position="13"/>
        <end position="31"/>
    </location>
</feature>
<name>A0A6S8XDT4_9STRA</name>
<sequence length="210" mass="22795">MADDGKEPKDDPFADDDDDDDEEVGAAEGEEDSSKKGVPMVGDVTLQDGRLFWAGLWADSEADLAAGKGKKFKYGGPEGQTAAALTQMPSGEWHGYFFNPGDEGDTKCKEKGVKLKFDGDKARGGGENQFGEFSLKGSYDASTKKMTLRKAYLYQDDDDDDDEIVDAEPEDVAAEIAGLEGDAEIPIEELRKRMAAFEEEERKAKAAKTA</sequence>
<dbReference type="AlphaFoldDB" id="A0A6S8XDT4"/>
<keyword evidence="5" id="KW-1185">Reference proteome</keyword>
<accession>A0A6S8XDT4</accession>